<dbReference type="InterPro" id="IPR000490">
    <property type="entry name" value="Glyco_hydro_17"/>
</dbReference>
<dbReference type="SUPFAM" id="SSF51445">
    <property type="entry name" value="(Trans)glycosidases"/>
    <property type="match status" value="1"/>
</dbReference>
<dbReference type="InterPro" id="IPR017853">
    <property type="entry name" value="GH"/>
</dbReference>
<evidence type="ECO:0000256" key="9">
    <source>
        <dbReference type="RuleBase" id="RU004336"/>
    </source>
</evidence>
<comment type="caution">
    <text evidence="11">The sequence shown here is derived from an EMBL/GenBank/DDBJ whole genome shotgun (WGS) entry which is preliminary data.</text>
</comment>
<feature type="chain" id="PRO_5043841807" description="glucan endo-1,3-beta-D-glucosidase" evidence="10">
    <location>
        <begin position="33"/>
        <end position="346"/>
    </location>
</feature>
<evidence type="ECO:0000313" key="12">
    <source>
        <dbReference type="Proteomes" id="UP001497480"/>
    </source>
</evidence>
<keyword evidence="4 9" id="KW-0378">Hydrolase</keyword>
<dbReference type="InterPro" id="IPR044965">
    <property type="entry name" value="Glyco_hydro_17_plant"/>
</dbReference>
<dbReference type="GO" id="GO:0005975">
    <property type="term" value="P:carbohydrate metabolic process"/>
    <property type="evidence" value="ECO:0007669"/>
    <property type="project" value="InterPro"/>
</dbReference>
<evidence type="ECO:0000256" key="5">
    <source>
        <dbReference type="ARBA" id="ARBA00023295"/>
    </source>
</evidence>
<comment type="similarity">
    <text evidence="2 8">Belongs to the glycosyl hydrolase 17 family.</text>
</comment>
<protein>
    <recommendedName>
        <fullName evidence="3">glucan endo-1,3-beta-D-glucosidase</fullName>
        <ecNumber evidence="3">3.2.1.39</ecNumber>
    </recommendedName>
    <alternativeName>
        <fullName evidence="6">(1-&gt;3)-beta-glucan endohydrolase</fullName>
    </alternativeName>
    <alternativeName>
        <fullName evidence="7">Beta-1,3-endoglucanase</fullName>
    </alternativeName>
</protein>
<evidence type="ECO:0000256" key="1">
    <source>
        <dbReference type="ARBA" id="ARBA00000382"/>
    </source>
</evidence>
<evidence type="ECO:0000256" key="3">
    <source>
        <dbReference type="ARBA" id="ARBA00012780"/>
    </source>
</evidence>
<reference evidence="11 12" key="1">
    <citation type="submission" date="2024-03" db="EMBL/GenBank/DDBJ databases">
        <authorList>
            <person name="Martinez-Hernandez J."/>
        </authorList>
    </citation>
    <scope>NUCLEOTIDE SEQUENCE [LARGE SCALE GENOMIC DNA]</scope>
</reference>
<feature type="signal peptide" evidence="10">
    <location>
        <begin position="1"/>
        <end position="32"/>
    </location>
</feature>
<organism evidence="11 12">
    <name type="scientific">Lupinus luteus</name>
    <name type="common">European yellow lupine</name>
    <dbReference type="NCBI Taxonomy" id="3873"/>
    <lineage>
        <taxon>Eukaryota</taxon>
        <taxon>Viridiplantae</taxon>
        <taxon>Streptophyta</taxon>
        <taxon>Embryophyta</taxon>
        <taxon>Tracheophyta</taxon>
        <taxon>Spermatophyta</taxon>
        <taxon>Magnoliopsida</taxon>
        <taxon>eudicotyledons</taxon>
        <taxon>Gunneridae</taxon>
        <taxon>Pentapetalae</taxon>
        <taxon>rosids</taxon>
        <taxon>fabids</taxon>
        <taxon>Fabales</taxon>
        <taxon>Fabaceae</taxon>
        <taxon>Papilionoideae</taxon>
        <taxon>50 kb inversion clade</taxon>
        <taxon>genistoids sensu lato</taxon>
        <taxon>core genistoids</taxon>
        <taxon>Genisteae</taxon>
        <taxon>Lupinus</taxon>
    </lineage>
</organism>
<dbReference type="GO" id="GO:0042973">
    <property type="term" value="F:glucan endo-1,3-beta-D-glucosidase activity"/>
    <property type="evidence" value="ECO:0007669"/>
    <property type="project" value="UniProtKB-EC"/>
</dbReference>
<keyword evidence="10" id="KW-0732">Signal</keyword>
<sequence>MAQSHLIGKSSLMTSIVLQFVLLIASIGTTTGAQTGVCYGTLGNNLPPPKDVVNLFNQQKIQRVRIYDPNHQVLEALRGSNIELVLGIPNTDIENIAASPVNAKKWVQDNVKTYANVKFRYIVVGNEVKPGDPFAKFVVPAMQNIQTAISEAGLSKQIKVSTAIESGALGASYPPSNGAFRSDYLGAYLDGVIKFLVNNDSPLLANVYPYFSYVSNPNNISLDYALFKSTFVVVRDNSLHYTNLFDASVDAIYFALEKAGGSSVRIVISETGWPSSGGASTTLDNAKTYNINLVQRVKAGTPKRPAIPLETYLFAMFDENQKTPEYEKFWGLFLPNKQPKYPIVLN</sequence>
<evidence type="ECO:0000256" key="10">
    <source>
        <dbReference type="SAM" id="SignalP"/>
    </source>
</evidence>
<dbReference type="PROSITE" id="PS00587">
    <property type="entry name" value="GLYCOSYL_HYDROL_F17"/>
    <property type="match status" value="1"/>
</dbReference>
<evidence type="ECO:0000313" key="11">
    <source>
        <dbReference type="EMBL" id="CAL0326620.1"/>
    </source>
</evidence>
<keyword evidence="12" id="KW-1185">Reference proteome</keyword>
<dbReference type="PANTHER" id="PTHR32227">
    <property type="entry name" value="GLUCAN ENDO-1,3-BETA-GLUCOSIDASE BG1-RELATED-RELATED"/>
    <property type="match status" value="1"/>
</dbReference>
<dbReference type="FunFam" id="3.20.20.80:FF:000010">
    <property type="entry name" value="glucan endo-1,3-beta-glucosidase, basic"/>
    <property type="match status" value="1"/>
</dbReference>
<accession>A0AAV1Y0E4</accession>
<evidence type="ECO:0000256" key="6">
    <source>
        <dbReference type="ARBA" id="ARBA00033335"/>
    </source>
</evidence>
<dbReference type="EC" id="3.2.1.39" evidence="3"/>
<evidence type="ECO:0000256" key="2">
    <source>
        <dbReference type="ARBA" id="ARBA00008773"/>
    </source>
</evidence>
<dbReference type="AlphaFoldDB" id="A0AAV1Y0E4"/>
<comment type="catalytic activity">
    <reaction evidence="1">
        <text>Hydrolysis of (1-&gt;3)-beta-D-glucosidic linkages in (1-&gt;3)-beta-D-glucans.</text>
        <dbReference type="EC" id="3.2.1.39"/>
    </reaction>
</comment>
<evidence type="ECO:0000256" key="8">
    <source>
        <dbReference type="RuleBase" id="RU004335"/>
    </source>
</evidence>
<gene>
    <name evidence="11" type="ORF">LLUT_LOCUS27680</name>
</gene>
<keyword evidence="5 9" id="KW-0326">Glycosidase</keyword>
<dbReference type="Gene3D" id="3.20.20.80">
    <property type="entry name" value="Glycosidases"/>
    <property type="match status" value="1"/>
</dbReference>
<evidence type="ECO:0000256" key="4">
    <source>
        <dbReference type="ARBA" id="ARBA00022801"/>
    </source>
</evidence>
<proteinExistence type="inferred from homology"/>
<dbReference type="Proteomes" id="UP001497480">
    <property type="component" value="Unassembled WGS sequence"/>
</dbReference>
<evidence type="ECO:0000256" key="7">
    <source>
        <dbReference type="ARBA" id="ARBA00033417"/>
    </source>
</evidence>
<dbReference type="EMBL" id="CAXHTB010000019">
    <property type="protein sequence ID" value="CAL0326620.1"/>
    <property type="molecule type" value="Genomic_DNA"/>
</dbReference>
<dbReference type="Pfam" id="PF00332">
    <property type="entry name" value="Glyco_hydro_17"/>
    <property type="match status" value="1"/>
</dbReference>
<name>A0AAV1Y0E4_LUPLU</name>